<evidence type="ECO:0000256" key="4">
    <source>
        <dbReference type="ARBA" id="ARBA00023136"/>
    </source>
</evidence>
<evidence type="ECO:0000256" key="2">
    <source>
        <dbReference type="ARBA" id="ARBA00022692"/>
    </source>
</evidence>
<feature type="region of interest" description="Disordered" evidence="5">
    <location>
        <begin position="507"/>
        <end position="548"/>
    </location>
</feature>
<feature type="compositionally biased region" description="Basic and acidic residues" evidence="5">
    <location>
        <begin position="539"/>
        <end position="548"/>
    </location>
</feature>
<feature type="compositionally biased region" description="Polar residues" evidence="5">
    <location>
        <begin position="347"/>
        <end position="371"/>
    </location>
</feature>
<reference evidence="6" key="2">
    <citation type="submission" date="2023-06" db="EMBL/GenBank/DDBJ databases">
        <authorList>
            <consortium name="Lawrence Berkeley National Laboratory"/>
            <person name="Mondo S.J."/>
            <person name="Hensen N."/>
            <person name="Bonometti L."/>
            <person name="Westerberg I."/>
            <person name="Brannstrom I.O."/>
            <person name="Guillou S."/>
            <person name="Cros-Aarteil S."/>
            <person name="Calhoun S."/>
            <person name="Haridas S."/>
            <person name="Kuo A."/>
            <person name="Pangilinan J."/>
            <person name="Riley R."/>
            <person name="Labutti K."/>
            <person name="Andreopoulos B."/>
            <person name="Lipzen A."/>
            <person name="Chen C."/>
            <person name="Yanf M."/>
            <person name="Daum C."/>
            <person name="Ng V."/>
            <person name="Clum A."/>
            <person name="Steindorff A."/>
            <person name="Ohm R."/>
            <person name="Martin F."/>
            <person name="Silar P."/>
            <person name="Natvig D."/>
            <person name="Lalanne C."/>
            <person name="Gautier V."/>
            <person name="Ament-Velasquez S.L."/>
            <person name="Kruys A."/>
            <person name="Hutchinson M.I."/>
            <person name="Powell A.J."/>
            <person name="Barry K."/>
            <person name="Miller A.N."/>
            <person name="Grigoriev I.V."/>
            <person name="Debuchy R."/>
            <person name="Gladieux P."/>
            <person name="Thoren M.H."/>
            <person name="Johannesson H."/>
        </authorList>
    </citation>
    <scope>NUCLEOTIDE SEQUENCE</scope>
    <source>
        <strain evidence="6">PSN324</strain>
    </source>
</reference>
<comment type="caution">
    <text evidence="6">The sequence shown here is derived from an EMBL/GenBank/DDBJ whole genome shotgun (WGS) entry which is preliminary data.</text>
</comment>
<keyword evidence="3" id="KW-1133">Transmembrane helix</keyword>
<feature type="compositionally biased region" description="Polar residues" evidence="5">
    <location>
        <begin position="410"/>
        <end position="426"/>
    </location>
</feature>
<gene>
    <name evidence="6" type="ORF">QBC42DRAFT_300241</name>
</gene>
<keyword evidence="4" id="KW-0472">Membrane</keyword>
<feature type="region of interest" description="Disordered" evidence="5">
    <location>
        <begin position="320"/>
        <end position="426"/>
    </location>
</feature>
<evidence type="ECO:0000256" key="1">
    <source>
        <dbReference type="ARBA" id="ARBA00004127"/>
    </source>
</evidence>
<dbReference type="PANTHER" id="PTHR28293:SF1">
    <property type="entry name" value="NUCLEAR RIM PROTEIN 1"/>
    <property type="match status" value="1"/>
</dbReference>
<dbReference type="GO" id="GO:0012505">
    <property type="term" value="C:endomembrane system"/>
    <property type="evidence" value="ECO:0007669"/>
    <property type="project" value="UniProtKB-SubCell"/>
</dbReference>
<evidence type="ECO:0000256" key="5">
    <source>
        <dbReference type="SAM" id="MobiDB-lite"/>
    </source>
</evidence>
<sequence>MPPQRLVRRKPLSQRLHALMNPMDFYLWLSEEIQTLDWDSQHFGTKFGLGANFVFLLARANIVSRRDDVDDVFGDAPAGGPLTWLIHSLAWTLISVSCLNAFYALTRSRNYRLFEANVEAKGPATPSAHRVRVDSSPGTSTPLRFIQDIFKGETAEERAHPDKTRDVWELQVWDPYPATLRMFCLFGPGHILIYMLFLPLTPLDPRPSVTVFKALVLQAILSVQLLVTHARYTQQAKDTSIIQREVMHEYDTKYVHPRLNPVYRDVSTQVTINVDDSTVEQETVAIGTPSSIIRRGFRTYANPNYAKYVDPDALVSTGRASPSPFTPLASKPNPKPITPGQPMSFARQLQNASLRKSLAPQSQPHSFSSADNDTEESDPVGYGESAATPSYASRAVGVGGGPSPAKGTPLRNSSVGTNNQLGVPQSSANFGGNMGLYTHKDSPLKKQLSMEGIIGTPRNNREMAAMEQRQLTERMIRAQQQSPLKKRAVMGGGMGSIGDVLGNGNGVRSGSEGRDNMGGPTVPAHSPEKLANLRANRWTQERFPTRRI</sequence>
<dbReference type="Pfam" id="PF10332">
    <property type="entry name" value="DUF2418"/>
    <property type="match status" value="1"/>
</dbReference>
<dbReference type="Proteomes" id="UP001321749">
    <property type="component" value="Unassembled WGS sequence"/>
</dbReference>
<accession>A0AAV9HD55</accession>
<keyword evidence="7" id="KW-1185">Reference proteome</keyword>
<evidence type="ECO:0008006" key="8">
    <source>
        <dbReference type="Google" id="ProtNLM"/>
    </source>
</evidence>
<evidence type="ECO:0000313" key="7">
    <source>
        <dbReference type="Proteomes" id="UP001321749"/>
    </source>
</evidence>
<dbReference type="InterPro" id="IPR018819">
    <property type="entry name" value="Nur1/Mug154"/>
</dbReference>
<name>A0AAV9HD55_9PEZI</name>
<keyword evidence="2" id="KW-0812">Transmembrane</keyword>
<evidence type="ECO:0000256" key="3">
    <source>
        <dbReference type="ARBA" id="ARBA00022989"/>
    </source>
</evidence>
<comment type="subcellular location">
    <subcellularLocation>
        <location evidence="1">Endomembrane system</location>
        <topology evidence="1">Multi-pass membrane protein</topology>
    </subcellularLocation>
</comment>
<proteinExistence type="predicted"/>
<dbReference type="GO" id="GO:0007096">
    <property type="term" value="P:regulation of exit from mitosis"/>
    <property type="evidence" value="ECO:0007669"/>
    <property type="project" value="TreeGrafter"/>
</dbReference>
<reference evidence="6" key="1">
    <citation type="journal article" date="2023" name="Mol. Phylogenet. Evol.">
        <title>Genome-scale phylogeny and comparative genomics of the fungal order Sordariales.</title>
        <authorList>
            <person name="Hensen N."/>
            <person name="Bonometti L."/>
            <person name="Westerberg I."/>
            <person name="Brannstrom I.O."/>
            <person name="Guillou S."/>
            <person name="Cros-Aarteil S."/>
            <person name="Calhoun S."/>
            <person name="Haridas S."/>
            <person name="Kuo A."/>
            <person name="Mondo S."/>
            <person name="Pangilinan J."/>
            <person name="Riley R."/>
            <person name="LaButti K."/>
            <person name="Andreopoulos B."/>
            <person name="Lipzen A."/>
            <person name="Chen C."/>
            <person name="Yan M."/>
            <person name="Daum C."/>
            <person name="Ng V."/>
            <person name="Clum A."/>
            <person name="Steindorff A."/>
            <person name="Ohm R.A."/>
            <person name="Martin F."/>
            <person name="Silar P."/>
            <person name="Natvig D.O."/>
            <person name="Lalanne C."/>
            <person name="Gautier V."/>
            <person name="Ament-Velasquez S.L."/>
            <person name="Kruys A."/>
            <person name="Hutchinson M.I."/>
            <person name="Powell A.J."/>
            <person name="Barry K."/>
            <person name="Miller A.N."/>
            <person name="Grigoriev I.V."/>
            <person name="Debuchy R."/>
            <person name="Gladieux P."/>
            <person name="Hiltunen Thoren M."/>
            <person name="Johannesson H."/>
        </authorList>
    </citation>
    <scope>NUCLEOTIDE SEQUENCE</scope>
    <source>
        <strain evidence="6">PSN324</strain>
    </source>
</reference>
<dbReference type="AlphaFoldDB" id="A0AAV9HD55"/>
<evidence type="ECO:0000313" key="6">
    <source>
        <dbReference type="EMBL" id="KAK4458487.1"/>
    </source>
</evidence>
<dbReference type="GO" id="GO:0043007">
    <property type="term" value="P:maintenance of rDNA"/>
    <property type="evidence" value="ECO:0007669"/>
    <property type="project" value="TreeGrafter"/>
</dbReference>
<dbReference type="PANTHER" id="PTHR28293">
    <property type="entry name" value="NUCLEAR RIM PROTEIN 1"/>
    <property type="match status" value="1"/>
</dbReference>
<protein>
    <recommendedName>
        <fullName evidence="8">Meiotically up-regulated gene 154 protein</fullName>
    </recommendedName>
</protein>
<organism evidence="6 7">
    <name type="scientific">Cladorrhinum samala</name>
    <dbReference type="NCBI Taxonomy" id="585594"/>
    <lineage>
        <taxon>Eukaryota</taxon>
        <taxon>Fungi</taxon>
        <taxon>Dikarya</taxon>
        <taxon>Ascomycota</taxon>
        <taxon>Pezizomycotina</taxon>
        <taxon>Sordariomycetes</taxon>
        <taxon>Sordariomycetidae</taxon>
        <taxon>Sordariales</taxon>
        <taxon>Podosporaceae</taxon>
        <taxon>Cladorrhinum</taxon>
    </lineage>
</organism>
<dbReference type="EMBL" id="MU865067">
    <property type="protein sequence ID" value="KAK4458487.1"/>
    <property type="molecule type" value="Genomic_DNA"/>
</dbReference>